<protein>
    <recommendedName>
        <fullName evidence="2 6">Autophagy-related protein 17</fullName>
    </recommendedName>
</protein>
<accession>A0A9N9AG91</accession>
<keyword evidence="4 6" id="KW-0072">Autophagy</keyword>
<dbReference type="GO" id="GO:0000422">
    <property type="term" value="P:autophagy of mitochondrion"/>
    <property type="evidence" value="ECO:0007669"/>
    <property type="project" value="TreeGrafter"/>
</dbReference>
<dbReference type="GO" id="GO:0034045">
    <property type="term" value="C:phagophore assembly site membrane"/>
    <property type="evidence" value="ECO:0007669"/>
    <property type="project" value="UniProtKB-SubCell"/>
</dbReference>
<dbReference type="PANTHER" id="PTHR28005:SF1">
    <property type="entry name" value="AUTOPHAGY-RELATED PROTEIN 17"/>
    <property type="match status" value="1"/>
</dbReference>
<dbReference type="AlphaFoldDB" id="A0A9N9AG91"/>
<evidence type="ECO:0000256" key="4">
    <source>
        <dbReference type="ARBA" id="ARBA00023006"/>
    </source>
</evidence>
<dbReference type="Pfam" id="PF04108">
    <property type="entry name" value="ATG17_like"/>
    <property type="match status" value="1"/>
</dbReference>
<evidence type="ECO:0000259" key="7">
    <source>
        <dbReference type="Pfam" id="PF04108"/>
    </source>
</evidence>
<organism evidence="8 9">
    <name type="scientific">Acaulospora morrowiae</name>
    <dbReference type="NCBI Taxonomy" id="94023"/>
    <lineage>
        <taxon>Eukaryota</taxon>
        <taxon>Fungi</taxon>
        <taxon>Fungi incertae sedis</taxon>
        <taxon>Mucoromycota</taxon>
        <taxon>Glomeromycotina</taxon>
        <taxon>Glomeromycetes</taxon>
        <taxon>Diversisporales</taxon>
        <taxon>Acaulosporaceae</taxon>
        <taxon>Acaulospora</taxon>
    </lineage>
</organism>
<dbReference type="PANTHER" id="PTHR28005">
    <property type="entry name" value="AUTOPHAGY-RELATED PROTEIN 17"/>
    <property type="match status" value="1"/>
</dbReference>
<dbReference type="GO" id="GO:0000045">
    <property type="term" value="P:autophagosome assembly"/>
    <property type="evidence" value="ECO:0007669"/>
    <property type="project" value="TreeGrafter"/>
</dbReference>
<comment type="subcellular location">
    <subcellularLocation>
        <location evidence="6">Cytoplasm</location>
    </subcellularLocation>
    <subcellularLocation>
        <location evidence="6">Preautophagosomal structure membrane</location>
        <topology evidence="6">Peripheral membrane protein</topology>
    </subcellularLocation>
</comment>
<name>A0A9N9AG91_9GLOM</name>
<dbReference type="GO" id="GO:0060090">
    <property type="term" value="F:molecular adaptor activity"/>
    <property type="evidence" value="ECO:0007669"/>
    <property type="project" value="TreeGrafter"/>
</dbReference>
<evidence type="ECO:0000256" key="1">
    <source>
        <dbReference type="ARBA" id="ARBA00006259"/>
    </source>
</evidence>
<dbReference type="Proteomes" id="UP000789342">
    <property type="component" value="Unassembled WGS sequence"/>
</dbReference>
<reference evidence="8" key="1">
    <citation type="submission" date="2021-06" db="EMBL/GenBank/DDBJ databases">
        <authorList>
            <person name="Kallberg Y."/>
            <person name="Tangrot J."/>
            <person name="Rosling A."/>
        </authorList>
    </citation>
    <scope>NUCLEOTIDE SEQUENCE</scope>
    <source>
        <strain evidence="8">CL551</strain>
    </source>
</reference>
<keyword evidence="9" id="KW-1185">Reference proteome</keyword>
<gene>
    <name evidence="8" type="ORF">AMORRO_LOCUS4587</name>
</gene>
<keyword evidence="3 6" id="KW-0963">Cytoplasm</keyword>
<comment type="function">
    <text evidence="6">Autophagy-specific protein that functions in response to autophagy-inducing signals as a scaffold to recruit other ATG proteins to organize preautophagosomal structure (PAS) formation. Modulates the timing and magnitude of the autophagy response, such as the size of the sequestering vesicles. Plays particularly a role in pexophagy and nucleophagy.</text>
</comment>
<dbReference type="OrthoDB" id="1937984at2759"/>
<sequence>MEQQLINIISISQKALQHGGKLCSKAEGLAKECRNDVESIEKLYPKLKFLWGELEGQVQVIDKFREFAVKQNGILQHFHASKEQELSTITEKLNATLDRLRAKYVDPVIRENAIAIEQMVRVNSSNMLGELSKGLEFDLKEKGKYIEEKASLYDYVEEQSIQELKIKTQEEVTAIQHYHNTSSKIIESVNVELKKLDDMLMSNNISLEESGVDFSYEKFDTLEQKTQRMAETLESLARHYDQVTSALKAFQTQSDAQSLLDITGRLSFAFMDQKQKCILILAIQLLSLVLEKDTDMIPSIAQELQEDVQFIESVSEEVRVRNHIYRASYEEAYKIFSELDGFGNHMENHANTMKELEADFEKGAVMVDRLLEELLNLNLWQAPLRYVQMEIDRRHKVKEQHRKFAEEYLAKLEGLYQEEIQQRDIFYQNHGRYLPINLCPPILEPPTRYGIVPQDETKLPVLSQRTLSEAQENLMKYRGEGRIF</sequence>
<evidence type="ECO:0000256" key="6">
    <source>
        <dbReference type="RuleBase" id="RU368080"/>
    </source>
</evidence>
<evidence type="ECO:0000256" key="2">
    <source>
        <dbReference type="ARBA" id="ARBA00013806"/>
    </source>
</evidence>
<dbReference type="EMBL" id="CAJVPV010002539">
    <property type="protein sequence ID" value="CAG8529184.1"/>
    <property type="molecule type" value="Genomic_DNA"/>
</dbReference>
<dbReference type="InterPro" id="IPR045326">
    <property type="entry name" value="ATG17-like_dom"/>
</dbReference>
<comment type="similarity">
    <text evidence="1 6">Belongs to the ATG17 family.</text>
</comment>
<evidence type="ECO:0000313" key="8">
    <source>
        <dbReference type="EMBL" id="CAG8529184.1"/>
    </source>
</evidence>
<dbReference type="GO" id="GO:1990316">
    <property type="term" value="C:Atg1/ULK1 kinase complex"/>
    <property type="evidence" value="ECO:0007669"/>
    <property type="project" value="TreeGrafter"/>
</dbReference>
<evidence type="ECO:0000256" key="3">
    <source>
        <dbReference type="ARBA" id="ARBA00022490"/>
    </source>
</evidence>
<dbReference type="GO" id="GO:0034727">
    <property type="term" value="P:piecemeal microautophagy of the nucleus"/>
    <property type="evidence" value="ECO:0007669"/>
    <property type="project" value="TreeGrafter"/>
</dbReference>
<comment type="caution">
    <text evidence="8">The sequence shown here is derived from an EMBL/GenBank/DDBJ whole genome shotgun (WGS) entry which is preliminary data.</text>
</comment>
<proteinExistence type="inferred from homology"/>
<keyword evidence="5" id="KW-0472">Membrane</keyword>
<dbReference type="GO" id="GO:0030295">
    <property type="term" value="F:protein kinase activator activity"/>
    <property type="evidence" value="ECO:0007669"/>
    <property type="project" value="TreeGrafter"/>
</dbReference>
<dbReference type="InterPro" id="IPR007240">
    <property type="entry name" value="Atg17"/>
</dbReference>
<evidence type="ECO:0000313" key="9">
    <source>
        <dbReference type="Proteomes" id="UP000789342"/>
    </source>
</evidence>
<feature type="domain" description="Autophagy protein ATG17-like" evidence="7">
    <location>
        <begin position="16"/>
        <end position="434"/>
    </location>
</feature>
<evidence type="ECO:0000256" key="5">
    <source>
        <dbReference type="ARBA" id="ARBA00023136"/>
    </source>
</evidence>